<accession>A0A4Y2UBH2</accession>
<reference evidence="1 2" key="1">
    <citation type="journal article" date="2019" name="Sci. Rep.">
        <title>Orb-weaving spider Araneus ventricosus genome elucidates the spidroin gene catalogue.</title>
        <authorList>
            <person name="Kono N."/>
            <person name="Nakamura H."/>
            <person name="Ohtoshi R."/>
            <person name="Moran D.A.P."/>
            <person name="Shinohara A."/>
            <person name="Yoshida Y."/>
            <person name="Fujiwara M."/>
            <person name="Mori M."/>
            <person name="Tomita M."/>
            <person name="Arakawa K."/>
        </authorList>
    </citation>
    <scope>NUCLEOTIDE SEQUENCE [LARGE SCALE GENOMIC DNA]</scope>
</reference>
<proteinExistence type="predicted"/>
<protein>
    <submittedName>
        <fullName evidence="1">Uncharacterized protein</fullName>
    </submittedName>
</protein>
<dbReference type="AlphaFoldDB" id="A0A4Y2UBH2"/>
<dbReference type="EMBL" id="BGPR01034874">
    <property type="protein sequence ID" value="GBO09424.1"/>
    <property type="molecule type" value="Genomic_DNA"/>
</dbReference>
<evidence type="ECO:0000313" key="1">
    <source>
        <dbReference type="EMBL" id="GBO09424.1"/>
    </source>
</evidence>
<organism evidence="1 2">
    <name type="scientific">Araneus ventricosus</name>
    <name type="common">Orbweaver spider</name>
    <name type="synonym">Epeira ventricosa</name>
    <dbReference type="NCBI Taxonomy" id="182803"/>
    <lineage>
        <taxon>Eukaryota</taxon>
        <taxon>Metazoa</taxon>
        <taxon>Ecdysozoa</taxon>
        <taxon>Arthropoda</taxon>
        <taxon>Chelicerata</taxon>
        <taxon>Arachnida</taxon>
        <taxon>Araneae</taxon>
        <taxon>Araneomorphae</taxon>
        <taxon>Entelegynae</taxon>
        <taxon>Araneoidea</taxon>
        <taxon>Araneidae</taxon>
        <taxon>Araneus</taxon>
    </lineage>
</organism>
<evidence type="ECO:0000313" key="2">
    <source>
        <dbReference type="Proteomes" id="UP000499080"/>
    </source>
</evidence>
<sequence length="82" mass="8983">MKGYAQSLGILQPCSVPGINAQLLYPYLLISHYKKSTPECPALCALFQTVIGFCHLYGKDGLFGGNLLFKPVVIFFKAEAVE</sequence>
<gene>
    <name evidence="1" type="ORF">AVEN_152743_1</name>
</gene>
<feature type="non-terminal residue" evidence="1">
    <location>
        <position position="82"/>
    </location>
</feature>
<dbReference type="Proteomes" id="UP000499080">
    <property type="component" value="Unassembled WGS sequence"/>
</dbReference>
<name>A0A4Y2UBH2_ARAVE</name>
<keyword evidence="2" id="KW-1185">Reference proteome</keyword>
<comment type="caution">
    <text evidence="1">The sequence shown here is derived from an EMBL/GenBank/DDBJ whole genome shotgun (WGS) entry which is preliminary data.</text>
</comment>